<keyword evidence="1" id="KW-1133">Transmembrane helix</keyword>
<keyword evidence="1" id="KW-0812">Transmembrane</keyword>
<evidence type="ECO:0000256" key="1">
    <source>
        <dbReference type="SAM" id="Phobius"/>
    </source>
</evidence>
<comment type="caution">
    <text evidence="2">The sequence shown here is derived from an EMBL/GenBank/DDBJ whole genome shotgun (WGS) entry which is preliminary data.</text>
</comment>
<proteinExistence type="predicted"/>
<keyword evidence="1" id="KW-0472">Membrane</keyword>
<evidence type="ECO:0008006" key="4">
    <source>
        <dbReference type="Google" id="ProtNLM"/>
    </source>
</evidence>
<sequence>MLSKSVLRQLKFRTEATIFTWIIILQILSFLSLWNNYGTSACGTRRYTIPPERTICSCGLKGQKVLSTIHSHSETIVQRSSHNRETGQFDQQDIACPIAVAQYT</sequence>
<accession>A0ABQ9F473</accession>
<evidence type="ECO:0000313" key="3">
    <source>
        <dbReference type="Proteomes" id="UP001217089"/>
    </source>
</evidence>
<gene>
    <name evidence="2" type="ORF">KUTeg_012542</name>
</gene>
<protein>
    <recommendedName>
        <fullName evidence="4">Secreted protein</fullName>
    </recommendedName>
</protein>
<keyword evidence="3" id="KW-1185">Reference proteome</keyword>
<dbReference type="Proteomes" id="UP001217089">
    <property type="component" value="Unassembled WGS sequence"/>
</dbReference>
<dbReference type="EMBL" id="JARBDR010000640">
    <property type="protein sequence ID" value="KAJ8310677.1"/>
    <property type="molecule type" value="Genomic_DNA"/>
</dbReference>
<name>A0ABQ9F473_TEGGR</name>
<reference evidence="2 3" key="1">
    <citation type="submission" date="2022-12" db="EMBL/GenBank/DDBJ databases">
        <title>Chromosome-level genome of Tegillarca granosa.</title>
        <authorList>
            <person name="Kim J."/>
        </authorList>
    </citation>
    <scope>NUCLEOTIDE SEQUENCE [LARGE SCALE GENOMIC DNA]</scope>
    <source>
        <strain evidence="2">Teg-2019</strain>
        <tissue evidence="2">Adductor muscle</tissue>
    </source>
</reference>
<organism evidence="2 3">
    <name type="scientific">Tegillarca granosa</name>
    <name type="common">Malaysian cockle</name>
    <name type="synonym">Anadara granosa</name>
    <dbReference type="NCBI Taxonomy" id="220873"/>
    <lineage>
        <taxon>Eukaryota</taxon>
        <taxon>Metazoa</taxon>
        <taxon>Spiralia</taxon>
        <taxon>Lophotrochozoa</taxon>
        <taxon>Mollusca</taxon>
        <taxon>Bivalvia</taxon>
        <taxon>Autobranchia</taxon>
        <taxon>Pteriomorphia</taxon>
        <taxon>Arcoida</taxon>
        <taxon>Arcoidea</taxon>
        <taxon>Arcidae</taxon>
        <taxon>Tegillarca</taxon>
    </lineage>
</organism>
<evidence type="ECO:0000313" key="2">
    <source>
        <dbReference type="EMBL" id="KAJ8310677.1"/>
    </source>
</evidence>
<feature type="transmembrane region" description="Helical" evidence="1">
    <location>
        <begin position="12"/>
        <end position="34"/>
    </location>
</feature>